<name>A0A811T3F9_9EURY</name>
<dbReference type="GO" id="GO:0006302">
    <property type="term" value="P:double-strand break repair"/>
    <property type="evidence" value="ECO:0007669"/>
    <property type="project" value="TreeGrafter"/>
</dbReference>
<proteinExistence type="predicted"/>
<dbReference type="AlphaFoldDB" id="A0A811T3F9"/>
<dbReference type="PANTHER" id="PTHR32182">
    <property type="entry name" value="DNA REPLICATION AND REPAIR PROTEIN RECF"/>
    <property type="match status" value="1"/>
</dbReference>
<sequence length="827" mass="93338">MPEGKTLKLIELEIENVRGITHIQLSPNSKNFVIWGPNGSGKSAIVDAIDFLLTGRISRLMGEGTRSITLNECGPHIDHEPKEAVVRAVIKVPGITEPIEIKRSMDQPNKLEYENKMKSHLEPITSLAHRGEHVLTRRDILKYITSDGSTRAREIQALLNITDIDKIRKAFVKVENDLKKEKLAKEQAINTSKGAVNATIQESTFQERVVLEAINKARKNLGGKEISSISSKNLKSDLSSPLTISKDKAVDITLFERDIQNLKKILEEKSQNDIQKNDKQLREIITSIHSKPELLNAFNRNQLIELGISMIDGTGNCPLCDTTWAVGKLQEHLEKKLSDIETISQYKETILKLSKSISERVNTTDGSLSNVIDVLGKIGEDYWIKQLALWSGNLNKLSTALNNAFDGYPLSVFTMSEVKKLLVPDEITDKLDSFVEIVKKKAPSVTPEQTAWDLLTRLEENLKALEKADTEFIISNTAYKKAAILLHEFENARDTVLGRLYDEVKERFVNLYKELHGTDEMNFSATIAPDGAALNFEVNFYDRGNFPPHALHSEGHQDSMGLYLYLALSERLAKGLIDLIILDDVVMSVDSSHRRSICRILASSFPDRQFLITTHDKTWANQMRSEGVIDRNGLIEFYNWNVDTGPQVNYQADMWTKIEEDLEKNDVPSAAARLRRGLEEYFGLVCDSLHIPVRYKLNGQLDLGDFISPLMDGYRDIIKKGRNSASSWGNIEVKEKFDELDSIRKEIYTRTHAEQWGINPNVHYNNWIFFSENDFRPIKEAFQDFCNLFVCGSCGGTFKLTTVGMKTAGVACNCGSINWNLIPKSRG</sequence>
<evidence type="ECO:0000259" key="1">
    <source>
        <dbReference type="Pfam" id="PF02463"/>
    </source>
</evidence>
<dbReference type="PANTHER" id="PTHR32182:SF0">
    <property type="entry name" value="DNA REPLICATION AND REPAIR PROTEIN RECF"/>
    <property type="match status" value="1"/>
</dbReference>
<dbReference type="InterPro" id="IPR027417">
    <property type="entry name" value="P-loop_NTPase"/>
</dbReference>
<dbReference type="Pfam" id="PF02463">
    <property type="entry name" value="SMC_N"/>
    <property type="match status" value="1"/>
</dbReference>
<gene>
    <name evidence="2" type="primary">recF</name>
    <name evidence="2" type="ORF">FFODKBPE_00036</name>
</gene>
<dbReference type="Gene3D" id="3.40.50.300">
    <property type="entry name" value="P-loop containing nucleotide triphosphate hydrolases"/>
    <property type="match status" value="2"/>
</dbReference>
<protein>
    <submittedName>
        <fullName evidence="2">DNA replication and repair protein RecF</fullName>
    </submittedName>
</protein>
<dbReference type="GO" id="GO:0000731">
    <property type="term" value="P:DNA synthesis involved in DNA repair"/>
    <property type="evidence" value="ECO:0007669"/>
    <property type="project" value="TreeGrafter"/>
</dbReference>
<comment type="caution">
    <text evidence="2">The sequence shown here is derived from an EMBL/GenBank/DDBJ whole genome shotgun (WGS) entry which is preliminary data.</text>
</comment>
<reference evidence="2" key="1">
    <citation type="submission" date="2020-10" db="EMBL/GenBank/DDBJ databases">
        <authorList>
            <person name="Hahn C.J."/>
            <person name="Laso-Perez R."/>
            <person name="Vulcano F."/>
            <person name="Vaziourakis K.-M."/>
            <person name="Stokke R."/>
            <person name="Steen I.H."/>
            <person name="Teske A."/>
            <person name="Boetius A."/>
            <person name="Liebeke M."/>
            <person name="Amann R."/>
            <person name="Knittel K."/>
        </authorList>
    </citation>
    <scope>NUCLEOTIDE SEQUENCE</scope>
    <source>
        <strain evidence="2">Gfbio:e3339647-f889-4370-9287-4fb5cb688e4c:AG394J04_GoMArc1</strain>
    </source>
</reference>
<dbReference type="InterPro" id="IPR003395">
    <property type="entry name" value="RecF/RecN/SMC_N"/>
</dbReference>
<evidence type="ECO:0000313" key="2">
    <source>
        <dbReference type="EMBL" id="CAD6490891.1"/>
    </source>
</evidence>
<dbReference type="SUPFAM" id="SSF52540">
    <property type="entry name" value="P-loop containing nucleoside triphosphate hydrolases"/>
    <property type="match status" value="1"/>
</dbReference>
<dbReference type="Proteomes" id="UP000603056">
    <property type="component" value="Unassembled WGS sequence"/>
</dbReference>
<accession>A0A811T3F9</accession>
<dbReference type="EMBL" id="CAJHIP010000001">
    <property type="protein sequence ID" value="CAD6490891.1"/>
    <property type="molecule type" value="Genomic_DNA"/>
</dbReference>
<feature type="domain" description="RecF/RecN/SMC N-terminal" evidence="1">
    <location>
        <begin position="9"/>
        <end position="624"/>
    </location>
</feature>
<evidence type="ECO:0000313" key="3">
    <source>
        <dbReference type="Proteomes" id="UP000603056"/>
    </source>
</evidence>
<organism evidence="2 3">
    <name type="scientific">Candidatus Argoarchaeum ethanivorans</name>
    <dbReference type="NCBI Taxonomy" id="2608793"/>
    <lineage>
        <taxon>Archaea</taxon>
        <taxon>Methanobacteriati</taxon>
        <taxon>Methanobacteriota</taxon>
        <taxon>Stenosarchaea group</taxon>
        <taxon>Methanomicrobia</taxon>
        <taxon>Methanosarcinales</taxon>
        <taxon>Methanosarcinales incertae sedis</taxon>
        <taxon>GOM Arc I cluster</taxon>
        <taxon>Candidatus Argoarchaeum</taxon>
    </lineage>
</organism>